<gene>
    <name evidence="3" type="ORF">SAMN03080594_104103</name>
</gene>
<feature type="signal peptide" evidence="1">
    <location>
        <begin position="1"/>
        <end position="19"/>
    </location>
</feature>
<sequence length="197" mass="21889">MKKLLLTGLLLTISYTMFAQSKSQLGVRMGLNNAKVLNSGLDNKSGLYTGLFLAVRLTDSYTMQPEIIYSNQGGTASYRNGEDLNINYVSIALANKFFVSKNQGFHFILGPSLDINFDDNFINLINDNGDNLEITPIDLAVFGGIGYEFDFGLALELRYKQGLIDLDFNDSGEYGGNAEENQLNRVFQIGLAYKFNM</sequence>
<organism evidence="3 4">
    <name type="scientific">Arenibacter palladensis</name>
    <dbReference type="NCBI Taxonomy" id="237373"/>
    <lineage>
        <taxon>Bacteria</taxon>
        <taxon>Pseudomonadati</taxon>
        <taxon>Bacteroidota</taxon>
        <taxon>Flavobacteriia</taxon>
        <taxon>Flavobacteriales</taxon>
        <taxon>Flavobacteriaceae</taxon>
        <taxon>Arenibacter</taxon>
    </lineage>
</organism>
<evidence type="ECO:0000256" key="1">
    <source>
        <dbReference type="SAM" id="SignalP"/>
    </source>
</evidence>
<proteinExistence type="predicted"/>
<dbReference type="AlphaFoldDB" id="A0A1M5BKI0"/>
<name>A0A1M5BKI0_9FLAO</name>
<dbReference type="OrthoDB" id="947434at2"/>
<evidence type="ECO:0000313" key="3">
    <source>
        <dbReference type="EMBL" id="SHF42936.1"/>
    </source>
</evidence>
<feature type="chain" id="PRO_5012115518" evidence="1">
    <location>
        <begin position="20"/>
        <end position="197"/>
    </location>
</feature>
<accession>A0A1M5BKI0</accession>
<reference evidence="4" key="1">
    <citation type="submission" date="2016-11" db="EMBL/GenBank/DDBJ databases">
        <authorList>
            <person name="Varghese N."/>
            <person name="Submissions S."/>
        </authorList>
    </citation>
    <scope>NUCLEOTIDE SEQUENCE [LARGE SCALE GENOMIC DNA]</scope>
    <source>
        <strain evidence="4">DSM 17539</strain>
    </source>
</reference>
<dbReference type="Proteomes" id="UP000184406">
    <property type="component" value="Unassembled WGS sequence"/>
</dbReference>
<dbReference type="EMBL" id="FQUX01000004">
    <property type="protein sequence ID" value="SHF42936.1"/>
    <property type="molecule type" value="Genomic_DNA"/>
</dbReference>
<keyword evidence="4" id="KW-1185">Reference proteome</keyword>
<protein>
    <submittedName>
        <fullName evidence="3">Outer membrane protein beta-barrel domain-containing protein</fullName>
    </submittedName>
</protein>
<evidence type="ECO:0000313" key="4">
    <source>
        <dbReference type="Proteomes" id="UP000184406"/>
    </source>
</evidence>
<dbReference type="Pfam" id="PF13568">
    <property type="entry name" value="OMP_b-brl_2"/>
    <property type="match status" value="1"/>
</dbReference>
<dbReference type="InterPro" id="IPR025665">
    <property type="entry name" value="Beta-barrel_OMP_2"/>
</dbReference>
<dbReference type="RefSeq" id="WP_072862245.1">
    <property type="nucleotide sequence ID" value="NZ_FQUX01000004.1"/>
</dbReference>
<evidence type="ECO:0000259" key="2">
    <source>
        <dbReference type="Pfam" id="PF13568"/>
    </source>
</evidence>
<feature type="domain" description="Outer membrane protein beta-barrel" evidence="2">
    <location>
        <begin position="18"/>
        <end position="166"/>
    </location>
</feature>
<keyword evidence="1" id="KW-0732">Signal</keyword>